<evidence type="ECO:0000256" key="2">
    <source>
        <dbReference type="ARBA" id="ARBA00022679"/>
    </source>
</evidence>
<dbReference type="InterPro" id="IPR001296">
    <property type="entry name" value="Glyco_trans_1"/>
</dbReference>
<protein>
    <submittedName>
        <fullName evidence="5">Glycosyltransferase involved in cell wall bisynthesis</fullName>
    </submittedName>
</protein>
<evidence type="ECO:0000313" key="5">
    <source>
        <dbReference type="EMBL" id="SDD16813.1"/>
    </source>
</evidence>
<dbReference type="STRING" id="1045774.SAMN05421872_106171"/>
<keyword evidence="6" id="KW-1185">Reference proteome</keyword>
<dbReference type="SUPFAM" id="SSF53756">
    <property type="entry name" value="UDP-Glycosyltransferase/glycogen phosphorylase"/>
    <property type="match status" value="1"/>
</dbReference>
<keyword evidence="2 5" id="KW-0808">Transferase</keyword>
<dbReference type="AlphaFoldDB" id="A0A1G6SJ49"/>
<dbReference type="Pfam" id="PF13439">
    <property type="entry name" value="Glyco_transf_4"/>
    <property type="match status" value="1"/>
</dbReference>
<feature type="domain" description="Glycosyl transferase family 1" evidence="3">
    <location>
        <begin position="190"/>
        <end position="309"/>
    </location>
</feature>
<dbReference type="RefSeq" id="WP_090856139.1">
    <property type="nucleotide sequence ID" value="NZ_FMZM01000006.1"/>
</dbReference>
<keyword evidence="1" id="KW-0328">Glycosyltransferase</keyword>
<proteinExistence type="predicted"/>
<dbReference type="CDD" id="cd03801">
    <property type="entry name" value="GT4_PimA-like"/>
    <property type="match status" value="1"/>
</dbReference>
<evidence type="ECO:0000313" key="6">
    <source>
        <dbReference type="Proteomes" id="UP000199034"/>
    </source>
</evidence>
<reference evidence="5 6" key="1">
    <citation type="submission" date="2016-10" db="EMBL/GenBank/DDBJ databases">
        <authorList>
            <person name="de Groot N.N."/>
        </authorList>
    </citation>
    <scope>NUCLEOTIDE SEQUENCE [LARGE SCALE GENOMIC DNA]</scope>
    <source>
        <strain evidence="5 6">CGMCC 4.6858</strain>
    </source>
</reference>
<name>A0A1G6SJ49_9ACTN</name>
<dbReference type="PANTHER" id="PTHR45947">
    <property type="entry name" value="SULFOQUINOVOSYL TRANSFERASE SQD2"/>
    <property type="match status" value="1"/>
</dbReference>
<evidence type="ECO:0000259" key="4">
    <source>
        <dbReference type="Pfam" id="PF13439"/>
    </source>
</evidence>
<dbReference type="OrthoDB" id="9802525at2"/>
<dbReference type="Gene3D" id="3.40.50.2000">
    <property type="entry name" value="Glycogen Phosphorylase B"/>
    <property type="match status" value="2"/>
</dbReference>
<organism evidence="5 6">
    <name type="scientific">Nocardioides lianchengensis</name>
    <dbReference type="NCBI Taxonomy" id="1045774"/>
    <lineage>
        <taxon>Bacteria</taxon>
        <taxon>Bacillati</taxon>
        <taxon>Actinomycetota</taxon>
        <taxon>Actinomycetes</taxon>
        <taxon>Propionibacteriales</taxon>
        <taxon>Nocardioidaceae</taxon>
        <taxon>Nocardioides</taxon>
    </lineage>
</organism>
<dbReference type="PANTHER" id="PTHR45947:SF3">
    <property type="entry name" value="SULFOQUINOVOSYL TRANSFERASE SQD2"/>
    <property type="match status" value="1"/>
</dbReference>
<dbReference type="InterPro" id="IPR028098">
    <property type="entry name" value="Glyco_trans_4-like_N"/>
</dbReference>
<dbReference type="Proteomes" id="UP000199034">
    <property type="component" value="Unassembled WGS sequence"/>
</dbReference>
<accession>A0A1G6SJ49</accession>
<dbReference type="EMBL" id="FMZM01000006">
    <property type="protein sequence ID" value="SDD16813.1"/>
    <property type="molecule type" value="Genomic_DNA"/>
</dbReference>
<sequence>MTGATRVAMVTARSQPEIGGIEAHVAEVARRLAEAGVDVEVLTTDRSGTLPRAERVEGYVVRRFRAYPRTRDWYLSPGLFLAVLRTRADLVHVQGIHTLVPPLAMLAAVLRRTPFVLTFHSGGSSSTFRSRARGTQFRLLAPLLRRARALVGVSDFEVARFQEVVGPEPRVRLVRNGGALPPVHEIVEPEPDLVVSAGRLERYKGHHRVIEALPHLLETRPGARVEILGSGPYEAELLALAARLGVADRVSVRLVPPVDRVAMADALAHAGVVALLSDYEAHPVAVMEALVAGRPVVVSRTSGLTELADRGWAVGLDPAAGPAAVAAALDAQLTAPVVPGPAELPTWEGCATALADLYSEVLPAGAGPIPVRAA</sequence>
<dbReference type="GO" id="GO:1901137">
    <property type="term" value="P:carbohydrate derivative biosynthetic process"/>
    <property type="evidence" value="ECO:0007669"/>
    <property type="project" value="UniProtKB-ARBA"/>
</dbReference>
<dbReference type="Pfam" id="PF00534">
    <property type="entry name" value="Glycos_transf_1"/>
    <property type="match status" value="1"/>
</dbReference>
<evidence type="ECO:0000259" key="3">
    <source>
        <dbReference type="Pfam" id="PF00534"/>
    </source>
</evidence>
<feature type="domain" description="Glycosyltransferase subfamily 4-like N-terminal" evidence="4">
    <location>
        <begin position="18"/>
        <end position="177"/>
    </location>
</feature>
<gene>
    <name evidence="5" type="ORF">SAMN05421872_106171</name>
</gene>
<dbReference type="InterPro" id="IPR050194">
    <property type="entry name" value="Glycosyltransferase_grp1"/>
</dbReference>
<dbReference type="GO" id="GO:0016757">
    <property type="term" value="F:glycosyltransferase activity"/>
    <property type="evidence" value="ECO:0007669"/>
    <property type="project" value="UniProtKB-KW"/>
</dbReference>
<evidence type="ECO:0000256" key="1">
    <source>
        <dbReference type="ARBA" id="ARBA00022676"/>
    </source>
</evidence>